<reference evidence="8" key="1">
    <citation type="submission" date="2022-11" db="UniProtKB">
        <authorList>
            <consortium name="WormBaseParasite"/>
        </authorList>
    </citation>
    <scope>IDENTIFICATION</scope>
</reference>
<feature type="region of interest" description="Disordered" evidence="5">
    <location>
        <begin position="152"/>
        <end position="172"/>
    </location>
</feature>
<evidence type="ECO:0000256" key="4">
    <source>
        <dbReference type="PROSITE-ProRule" id="PRU00723"/>
    </source>
</evidence>
<feature type="region of interest" description="Disordered" evidence="5">
    <location>
        <begin position="390"/>
        <end position="638"/>
    </location>
</feature>
<dbReference type="Proteomes" id="UP000887563">
    <property type="component" value="Unplaced"/>
</dbReference>
<feature type="compositionally biased region" description="Gly residues" evidence="5">
    <location>
        <begin position="395"/>
        <end position="410"/>
    </location>
</feature>
<keyword evidence="2 4" id="KW-0863">Zinc-finger</keyword>
<feature type="compositionally biased region" description="Basic and acidic residues" evidence="5">
    <location>
        <begin position="263"/>
        <end position="277"/>
    </location>
</feature>
<evidence type="ECO:0000256" key="5">
    <source>
        <dbReference type="SAM" id="MobiDB-lite"/>
    </source>
</evidence>
<evidence type="ECO:0000259" key="6">
    <source>
        <dbReference type="PROSITE" id="PS50103"/>
    </source>
</evidence>
<feature type="compositionally biased region" description="Low complexity" evidence="5">
    <location>
        <begin position="509"/>
        <end position="526"/>
    </location>
</feature>
<dbReference type="Pfam" id="PF00642">
    <property type="entry name" value="zf-CCCH"/>
    <property type="match status" value="1"/>
</dbReference>
<feature type="compositionally biased region" description="Basic residues" evidence="5">
    <location>
        <begin position="558"/>
        <end position="581"/>
    </location>
</feature>
<protein>
    <submittedName>
        <fullName evidence="8">C3H1-type domain-containing protein</fullName>
    </submittedName>
</protein>
<feature type="region of interest" description="Disordered" evidence="5">
    <location>
        <begin position="249"/>
        <end position="319"/>
    </location>
</feature>
<feature type="domain" description="C3H1-type" evidence="6">
    <location>
        <begin position="352"/>
        <end position="375"/>
    </location>
</feature>
<dbReference type="PROSITE" id="PS50103">
    <property type="entry name" value="ZF_C3H1"/>
    <property type="match status" value="1"/>
</dbReference>
<evidence type="ECO:0000313" key="7">
    <source>
        <dbReference type="Proteomes" id="UP000887563"/>
    </source>
</evidence>
<feature type="region of interest" description="Disordered" evidence="5">
    <location>
        <begin position="21"/>
        <end position="75"/>
    </location>
</feature>
<evidence type="ECO:0000256" key="3">
    <source>
        <dbReference type="ARBA" id="ARBA00022833"/>
    </source>
</evidence>
<feature type="zinc finger region" description="C3H1-type" evidence="4">
    <location>
        <begin position="352"/>
        <end position="375"/>
    </location>
</feature>
<dbReference type="Gene3D" id="4.10.1000.10">
    <property type="entry name" value="Zinc finger, CCCH-type"/>
    <property type="match status" value="1"/>
</dbReference>
<feature type="compositionally biased region" description="Basic and acidic residues" evidence="5">
    <location>
        <begin position="414"/>
        <end position="430"/>
    </location>
</feature>
<dbReference type="WBParaSite" id="Minc3s00486g13146">
    <property type="protein sequence ID" value="Minc3s00486g13146"/>
    <property type="gene ID" value="Minc3s00486g13146"/>
</dbReference>
<evidence type="ECO:0000256" key="1">
    <source>
        <dbReference type="ARBA" id="ARBA00022723"/>
    </source>
</evidence>
<feature type="region of interest" description="Disordered" evidence="5">
    <location>
        <begin position="219"/>
        <end position="238"/>
    </location>
</feature>
<feature type="compositionally biased region" description="Low complexity" evidence="5">
    <location>
        <begin position="60"/>
        <end position="75"/>
    </location>
</feature>
<dbReference type="SMART" id="SM00356">
    <property type="entry name" value="ZnF_C3H1"/>
    <property type="match status" value="1"/>
</dbReference>
<accession>A0A914LG39</accession>
<feature type="compositionally biased region" description="Basic residues" evidence="5">
    <location>
        <begin position="468"/>
        <end position="508"/>
    </location>
</feature>
<dbReference type="SUPFAM" id="SSF90229">
    <property type="entry name" value="CCCH zinc finger"/>
    <property type="match status" value="1"/>
</dbReference>
<sequence>MTNRANLVDCDYVSCRGSSSIKEIPTEQLPSSRDLDDEDEKEDLDIRDQQQKLQQHPHGSTIPLSTSTSLSSTPTLSSSNLQAFKKIPNLNSLLQKISTYVGGEFTTTGTSSTTLTSSITSSAIVPKGPNDTPLGGSIAEASKVLASDKVQGDASEKQLQRTKTSIPPPPAPLYPSHHLAIGHPLPGSTFKSTFLPARMTMPATTIPPFQQINNTTIFPPSDFSVPPPPIPGVRYGFTSGQRMPVDAIQQQNSTQTNAPSAIEKQDEKSPETAEGQRRQISPGPPGLDEGGSPPPSLEQQQQKSPSSVQIPQSIQQPFSSVSPSIMINQQQQQPNLQPRQISLEEAKEIAGSCQFYKRTGTCNFGERCKFAHDDEHLTFGVQMAMRGVSMPNRGGFRGSRGGGNSVGRAGGARDSPKVDAEGGSGRFEKRTSRRAAGSDSNGRRLDYDISPVRGGGSEDISVKGNRDRRYRRTSPQRRRGHSRSRSRDRYSRRRRSSSRSRNGRRRAKSSSSSSSSRSASSVSRSSTPQKDRNRKRSRSRTPTRRRRDYSRQRYRRDYYRRRSPPRHRSSSSSSNRRRRRSSSSSSSASQEKRKNNKVKNSCDTDSGSPILVLSDETVRGEKNNVTASDSLPMEENKE</sequence>
<keyword evidence="7" id="KW-1185">Reference proteome</keyword>
<dbReference type="InterPro" id="IPR000571">
    <property type="entry name" value="Znf_CCCH"/>
</dbReference>
<evidence type="ECO:0000256" key="2">
    <source>
        <dbReference type="ARBA" id="ARBA00022771"/>
    </source>
</evidence>
<dbReference type="GO" id="GO:0008270">
    <property type="term" value="F:zinc ion binding"/>
    <property type="evidence" value="ECO:0007669"/>
    <property type="project" value="UniProtKB-KW"/>
</dbReference>
<dbReference type="InterPro" id="IPR036855">
    <property type="entry name" value="Znf_CCCH_sf"/>
</dbReference>
<dbReference type="AlphaFoldDB" id="A0A914LG39"/>
<organism evidence="7 8">
    <name type="scientific">Meloidogyne incognita</name>
    <name type="common">Southern root-knot nematode worm</name>
    <name type="synonym">Oxyuris incognita</name>
    <dbReference type="NCBI Taxonomy" id="6306"/>
    <lineage>
        <taxon>Eukaryota</taxon>
        <taxon>Metazoa</taxon>
        <taxon>Ecdysozoa</taxon>
        <taxon>Nematoda</taxon>
        <taxon>Chromadorea</taxon>
        <taxon>Rhabditida</taxon>
        <taxon>Tylenchina</taxon>
        <taxon>Tylenchomorpha</taxon>
        <taxon>Tylenchoidea</taxon>
        <taxon>Meloidogynidae</taxon>
        <taxon>Meloidogyninae</taxon>
        <taxon>Meloidogyne</taxon>
        <taxon>Meloidogyne incognita group</taxon>
    </lineage>
</organism>
<feature type="compositionally biased region" description="Polar residues" evidence="5">
    <location>
        <begin position="598"/>
        <end position="607"/>
    </location>
</feature>
<proteinExistence type="predicted"/>
<keyword evidence="1 4" id="KW-0479">Metal-binding</keyword>
<feature type="compositionally biased region" description="Polar residues" evidence="5">
    <location>
        <begin position="249"/>
        <end position="259"/>
    </location>
</feature>
<feature type="compositionally biased region" description="Basic residues" evidence="5">
    <location>
        <begin position="532"/>
        <end position="548"/>
    </location>
</feature>
<evidence type="ECO:0000313" key="8">
    <source>
        <dbReference type="WBParaSite" id="Minc3s00486g13146"/>
    </source>
</evidence>
<name>A0A914LG39_MELIC</name>
<feature type="compositionally biased region" description="Low complexity" evidence="5">
    <location>
        <begin position="299"/>
        <end position="319"/>
    </location>
</feature>
<keyword evidence="3 4" id="KW-0862">Zinc</keyword>